<dbReference type="STRING" id="46223.SAMN05421852_102167"/>
<dbReference type="EMBL" id="FORR01000002">
    <property type="protein sequence ID" value="SFI83460.1"/>
    <property type="molecule type" value="Genomic_DNA"/>
</dbReference>
<organism evidence="2 3">
    <name type="scientific">Thermoflavimicrobium dichotomicum</name>
    <dbReference type="NCBI Taxonomy" id="46223"/>
    <lineage>
        <taxon>Bacteria</taxon>
        <taxon>Bacillati</taxon>
        <taxon>Bacillota</taxon>
        <taxon>Bacilli</taxon>
        <taxon>Bacillales</taxon>
        <taxon>Thermoactinomycetaceae</taxon>
        <taxon>Thermoflavimicrobium</taxon>
    </lineage>
</organism>
<dbReference type="SUPFAM" id="SSF117892">
    <property type="entry name" value="Band 7/SPFH domain"/>
    <property type="match status" value="1"/>
</dbReference>
<dbReference type="RefSeq" id="WP_175482261.1">
    <property type="nucleotide sequence ID" value="NZ_FORR01000002.1"/>
</dbReference>
<dbReference type="InterPro" id="IPR001107">
    <property type="entry name" value="Band_7"/>
</dbReference>
<evidence type="ECO:0000259" key="1">
    <source>
        <dbReference type="Pfam" id="PF01145"/>
    </source>
</evidence>
<dbReference type="Pfam" id="PF01145">
    <property type="entry name" value="Band_7"/>
    <property type="match status" value="1"/>
</dbReference>
<reference evidence="2 3" key="1">
    <citation type="submission" date="2016-10" db="EMBL/GenBank/DDBJ databases">
        <authorList>
            <person name="de Groot N.N."/>
        </authorList>
    </citation>
    <scope>NUCLEOTIDE SEQUENCE [LARGE SCALE GENOMIC DNA]</scope>
    <source>
        <strain evidence="2 3">DSM 44778</strain>
    </source>
</reference>
<protein>
    <submittedName>
        <fullName evidence="2">SPFH domain / Band 7 family protein</fullName>
    </submittedName>
</protein>
<proteinExistence type="predicted"/>
<gene>
    <name evidence="2" type="ORF">SAMN05421852_102167</name>
</gene>
<sequence length="208" mass="23788">MFGIRYLKAKPTQYVLQYKKGKLIRSGKGLSFFYFQRSSTICIVPIGSADTPFIFNEMTADFQPLTIQGQCIYRIIDPECVASMLDYTIGKGNRYTSDDPEKLPKRLINLIQVFIRTEVQKRPLKEAIHASNEISREVMKQCEQNIALSSLGVEIQSITITAIKPTPEMARALEAEAREELLKKQTNRFTNDEMLMSNKNGKSRKMSY</sequence>
<dbReference type="InterPro" id="IPR036013">
    <property type="entry name" value="Band_7/SPFH_dom_sf"/>
</dbReference>
<evidence type="ECO:0000313" key="2">
    <source>
        <dbReference type="EMBL" id="SFI83460.1"/>
    </source>
</evidence>
<keyword evidence="3" id="KW-1185">Reference proteome</keyword>
<name>A0A1I3LG03_9BACL</name>
<dbReference type="Gene3D" id="3.30.479.30">
    <property type="entry name" value="Band 7 domain"/>
    <property type="match status" value="1"/>
</dbReference>
<accession>A0A1I3LG03</accession>
<feature type="domain" description="Band 7" evidence="1">
    <location>
        <begin position="8"/>
        <end position="184"/>
    </location>
</feature>
<dbReference type="Proteomes" id="UP000199545">
    <property type="component" value="Unassembled WGS sequence"/>
</dbReference>
<dbReference type="AlphaFoldDB" id="A0A1I3LG03"/>
<evidence type="ECO:0000313" key="3">
    <source>
        <dbReference type="Proteomes" id="UP000199545"/>
    </source>
</evidence>